<sequence length="540" mass="58642">MESAMKEDSKTISEAATTSTLTESCVQMENEDLSNDIPVKSTIENGGVSDSLKLPPVELSPKEDTKNRLEAVTTSAPVKSCVQMENENLSNDVPVESTIKNAYAFDSPKPPPIESAIKEDTKSSSEDVTTSAPVESYVQMENENLSNEISVKSTIETVAASDSLKLPPVELPPKEDSKTSSEVVTMSAPFEACAQMENEAFSNESPVRSTIETVSAFDSPKPPPLELAMKDDSKIISEPVITSNHTELYVQMANEKLSNDIPVKSTIENAAASDSPKLPPDESIPTEDSTTKSVTDEEEEDISFEKEASFLVDKDIIEDCAIAQNQSLVECAAKVAALHALSMNRVEALGDVKHKDTHTKPMGDSITNVEDDLASPKLASDDYDCNFEYLSPVAKRLIESDDFATPKQHNPKLHIEPDDFATPKQHNVTISSHSRKDNSKVVTYSSETCPCFSELAASSVAATTNQHRERFSDPLGLLTQPEQSVATSSEDDSEDEDSIGAMNRPAKLDFVVPGFIIGNDESNDSWLDQSLFSSTLNNLS</sequence>
<evidence type="ECO:0000313" key="2">
    <source>
        <dbReference type="EMBL" id="CAE0710927.1"/>
    </source>
</evidence>
<accession>A0A7S4ACB5</accession>
<feature type="compositionally biased region" description="Acidic residues" evidence="1">
    <location>
        <begin position="489"/>
        <end position="498"/>
    </location>
</feature>
<feature type="compositionally biased region" description="Polar residues" evidence="1">
    <location>
        <begin position="126"/>
        <end position="136"/>
    </location>
</feature>
<feature type="compositionally biased region" description="Basic and acidic residues" evidence="1">
    <location>
        <begin position="116"/>
        <end position="125"/>
    </location>
</feature>
<feature type="compositionally biased region" description="Low complexity" evidence="1">
    <location>
        <begin position="12"/>
        <end position="24"/>
    </location>
</feature>
<feature type="region of interest" description="Disordered" evidence="1">
    <location>
        <begin position="471"/>
        <end position="504"/>
    </location>
</feature>
<name>A0A7S4ACB5_9STRA</name>
<feature type="compositionally biased region" description="Basic and acidic residues" evidence="1">
    <location>
        <begin position="60"/>
        <end position="69"/>
    </location>
</feature>
<feature type="compositionally biased region" description="Basic and acidic residues" evidence="1">
    <location>
        <begin position="1"/>
        <end position="11"/>
    </location>
</feature>
<feature type="region of interest" description="Disordered" evidence="1">
    <location>
        <begin position="102"/>
        <end position="136"/>
    </location>
</feature>
<organism evidence="2">
    <name type="scientific">Pseudo-nitzschia australis</name>
    <dbReference type="NCBI Taxonomy" id="44445"/>
    <lineage>
        <taxon>Eukaryota</taxon>
        <taxon>Sar</taxon>
        <taxon>Stramenopiles</taxon>
        <taxon>Ochrophyta</taxon>
        <taxon>Bacillariophyta</taxon>
        <taxon>Bacillariophyceae</taxon>
        <taxon>Bacillariophycidae</taxon>
        <taxon>Bacillariales</taxon>
        <taxon>Bacillariaceae</taxon>
        <taxon>Pseudo-nitzschia</taxon>
    </lineage>
</organism>
<dbReference type="EMBL" id="HBIX01004625">
    <property type="protein sequence ID" value="CAE0710927.1"/>
    <property type="molecule type" value="Transcribed_RNA"/>
</dbReference>
<feature type="region of interest" description="Disordered" evidence="1">
    <location>
        <begin position="268"/>
        <end position="301"/>
    </location>
</feature>
<evidence type="ECO:0000256" key="1">
    <source>
        <dbReference type="SAM" id="MobiDB-lite"/>
    </source>
</evidence>
<dbReference type="AlphaFoldDB" id="A0A7S4ACB5"/>
<feature type="region of interest" description="Disordered" evidence="1">
    <location>
        <begin position="403"/>
        <end position="439"/>
    </location>
</feature>
<reference evidence="2" key="1">
    <citation type="submission" date="2021-01" db="EMBL/GenBank/DDBJ databases">
        <authorList>
            <person name="Corre E."/>
            <person name="Pelletier E."/>
            <person name="Niang G."/>
            <person name="Scheremetjew M."/>
            <person name="Finn R."/>
            <person name="Kale V."/>
            <person name="Holt S."/>
            <person name="Cochrane G."/>
            <person name="Meng A."/>
            <person name="Brown T."/>
            <person name="Cohen L."/>
        </authorList>
    </citation>
    <scope>NUCLEOTIDE SEQUENCE</scope>
    <source>
        <strain evidence="2">10249 10 AB</strain>
    </source>
</reference>
<proteinExistence type="predicted"/>
<gene>
    <name evidence="2" type="ORF">PAUS00366_LOCUS3654</name>
</gene>
<feature type="region of interest" description="Disordered" evidence="1">
    <location>
        <begin position="1"/>
        <end position="71"/>
    </location>
</feature>
<protein>
    <submittedName>
        <fullName evidence="2">Uncharacterized protein</fullName>
    </submittedName>
</protein>